<proteinExistence type="predicted"/>
<reference evidence="1" key="1">
    <citation type="submission" date="2020-09" db="EMBL/GenBank/DDBJ databases">
        <title>Genome-Enabled Discovery of Anthraquinone Biosynthesis in Senna tora.</title>
        <authorList>
            <person name="Kang S.-H."/>
            <person name="Pandey R.P."/>
            <person name="Lee C.-M."/>
            <person name="Sim J.-S."/>
            <person name="Jeong J.-T."/>
            <person name="Choi B.-S."/>
            <person name="Jung M."/>
            <person name="Ginzburg D."/>
            <person name="Zhao K."/>
            <person name="Won S.Y."/>
            <person name="Oh T.-J."/>
            <person name="Yu Y."/>
            <person name="Kim N.-H."/>
            <person name="Lee O.R."/>
            <person name="Lee T.-H."/>
            <person name="Bashyal P."/>
            <person name="Kim T.-S."/>
            <person name="Lee W.-H."/>
            <person name="Kawkins C."/>
            <person name="Kim C.-K."/>
            <person name="Kim J.S."/>
            <person name="Ahn B.O."/>
            <person name="Rhee S.Y."/>
            <person name="Sohng J.K."/>
        </authorList>
    </citation>
    <scope>NUCLEOTIDE SEQUENCE</scope>
    <source>
        <tissue evidence="1">Leaf</tissue>
    </source>
</reference>
<name>A0A835C828_9FABA</name>
<keyword evidence="2" id="KW-1185">Reference proteome</keyword>
<accession>A0A835C828</accession>
<evidence type="ECO:0000313" key="2">
    <source>
        <dbReference type="Proteomes" id="UP000634136"/>
    </source>
</evidence>
<gene>
    <name evidence="1" type="ORF">G2W53_014445</name>
</gene>
<protein>
    <submittedName>
        <fullName evidence="1">Uncharacterized protein</fullName>
    </submittedName>
</protein>
<dbReference type="AlphaFoldDB" id="A0A835C828"/>
<dbReference type="EMBL" id="JAAIUW010000005">
    <property type="protein sequence ID" value="KAF7832112.1"/>
    <property type="molecule type" value="Genomic_DNA"/>
</dbReference>
<evidence type="ECO:0000313" key="1">
    <source>
        <dbReference type="EMBL" id="KAF7832112.1"/>
    </source>
</evidence>
<comment type="caution">
    <text evidence="1">The sequence shown here is derived from an EMBL/GenBank/DDBJ whole genome shotgun (WGS) entry which is preliminary data.</text>
</comment>
<dbReference type="Proteomes" id="UP000634136">
    <property type="component" value="Unassembled WGS sequence"/>
</dbReference>
<sequence>MGECLHSHGSSFLSVVGSLGSIDLEFYRDPHHQDFGSPCFVVPVLTSFLVLVFPDCLQVAEIIIRKWARWESASILVAIRSSPVDGSLSPIDLEFYWYPQYPFQDSNSPCFVVLDLTSFVVLVFPDCPQAAEIIIRRCFF</sequence>
<organism evidence="1 2">
    <name type="scientific">Senna tora</name>
    <dbReference type="NCBI Taxonomy" id="362788"/>
    <lineage>
        <taxon>Eukaryota</taxon>
        <taxon>Viridiplantae</taxon>
        <taxon>Streptophyta</taxon>
        <taxon>Embryophyta</taxon>
        <taxon>Tracheophyta</taxon>
        <taxon>Spermatophyta</taxon>
        <taxon>Magnoliopsida</taxon>
        <taxon>eudicotyledons</taxon>
        <taxon>Gunneridae</taxon>
        <taxon>Pentapetalae</taxon>
        <taxon>rosids</taxon>
        <taxon>fabids</taxon>
        <taxon>Fabales</taxon>
        <taxon>Fabaceae</taxon>
        <taxon>Caesalpinioideae</taxon>
        <taxon>Cassia clade</taxon>
        <taxon>Senna</taxon>
    </lineage>
</organism>